<keyword evidence="1" id="KW-0472">Membrane</keyword>
<keyword evidence="1" id="KW-0812">Transmembrane</keyword>
<sequence>MQKTYTTDQLFIKHDDLIDLRGDGRLNLGINNDVAMKLHASGLGPKKGTSDIAAAFFGWVAVGAFLVSIYFSFTDKWWWFIPGFIGMRVVWSAVKSATPSNYLDAAMYDADFYERCRQAGLWFYQMDEDVAENYSVRG</sequence>
<protein>
    <submittedName>
        <fullName evidence="2">Uncharacterized protein</fullName>
    </submittedName>
</protein>
<dbReference type="AlphaFoldDB" id="A0A917AE28"/>
<keyword evidence="3" id="KW-1185">Reference proteome</keyword>
<dbReference type="OrthoDB" id="8452440at2"/>
<dbReference type="EMBL" id="BMKN01000001">
    <property type="protein sequence ID" value="GGE46777.1"/>
    <property type="molecule type" value="Genomic_DNA"/>
</dbReference>
<evidence type="ECO:0000313" key="3">
    <source>
        <dbReference type="Proteomes" id="UP000606730"/>
    </source>
</evidence>
<name>A0A917AE28_9RHOB</name>
<comment type="caution">
    <text evidence="2">The sequence shown here is derived from an EMBL/GenBank/DDBJ whole genome shotgun (WGS) entry which is preliminary data.</text>
</comment>
<keyword evidence="1" id="KW-1133">Transmembrane helix</keyword>
<reference evidence="2" key="2">
    <citation type="submission" date="2020-09" db="EMBL/GenBank/DDBJ databases">
        <authorList>
            <person name="Sun Q."/>
            <person name="Zhou Y."/>
        </authorList>
    </citation>
    <scope>NUCLEOTIDE SEQUENCE</scope>
    <source>
        <strain evidence="2">CGMCC 1.16012</strain>
    </source>
</reference>
<organism evidence="2 3">
    <name type="scientific">Actibacterium pelagium</name>
    <dbReference type="NCBI Taxonomy" id="2029103"/>
    <lineage>
        <taxon>Bacteria</taxon>
        <taxon>Pseudomonadati</taxon>
        <taxon>Pseudomonadota</taxon>
        <taxon>Alphaproteobacteria</taxon>
        <taxon>Rhodobacterales</taxon>
        <taxon>Roseobacteraceae</taxon>
        <taxon>Actibacterium</taxon>
    </lineage>
</organism>
<evidence type="ECO:0000256" key="1">
    <source>
        <dbReference type="SAM" id="Phobius"/>
    </source>
</evidence>
<evidence type="ECO:0000313" key="2">
    <source>
        <dbReference type="EMBL" id="GGE46777.1"/>
    </source>
</evidence>
<accession>A0A917AE28</accession>
<dbReference type="RefSeq" id="WP_095595866.1">
    <property type="nucleotide sequence ID" value="NZ_BMKN01000001.1"/>
</dbReference>
<gene>
    <name evidence="2" type="ORF">GCM10011517_13150</name>
</gene>
<proteinExistence type="predicted"/>
<feature type="transmembrane region" description="Helical" evidence="1">
    <location>
        <begin position="52"/>
        <end position="71"/>
    </location>
</feature>
<dbReference type="Proteomes" id="UP000606730">
    <property type="component" value="Unassembled WGS sequence"/>
</dbReference>
<reference evidence="2" key="1">
    <citation type="journal article" date="2014" name="Int. J. Syst. Evol. Microbiol.">
        <title>Complete genome sequence of Corynebacterium casei LMG S-19264T (=DSM 44701T), isolated from a smear-ripened cheese.</title>
        <authorList>
            <consortium name="US DOE Joint Genome Institute (JGI-PGF)"/>
            <person name="Walter F."/>
            <person name="Albersmeier A."/>
            <person name="Kalinowski J."/>
            <person name="Ruckert C."/>
        </authorList>
    </citation>
    <scope>NUCLEOTIDE SEQUENCE</scope>
    <source>
        <strain evidence="2">CGMCC 1.16012</strain>
    </source>
</reference>